<proteinExistence type="predicted"/>
<protein>
    <submittedName>
        <fullName evidence="1">Uncharacterized protein</fullName>
    </submittedName>
</protein>
<comment type="caution">
    <text evidence="1">The sequence shown here is derived from an EMBL/GenBank/DDBJ whole genome shotgun (WGS) entry which is preliminary data.</text>
</comment>
<dbReference type="Proteomes" id="UP000251960">
    <property type="component" value="Chromosome 7"/>
</dbReference>
<dbReference type="EMBL" id="NCVQ01000008">
    <property type="protein sequence ID" value="PWZ14418.1"/>
    <property type="molecule type" value="Genomic_DNA"/>
</dbReference>
<reference evidence="1 2" key="1">
    <citation type="journal article" date="2018" name="Nat. Genet.">
        <title>Extensive intraspecific gene order and gene structural variations between Mo17 and other maize genomes.</title>
        <authorList>
            <person name="Sun S."/>
            <person name="Zhou Y."/>
            <person name="Chen J."/>
            <person name="Shi J."/>
            <person name="Zhao H."/>
            <person name="Zhao H."/>
            <person name="Song W."/>
            <person name="Zhang M."/>
            <person name="Cui Y."/>
            <person name="Dong X."/>
            <person name="Liu H."/>
            <person name="Ma X."/>
            <person name="Jiao Y."/>
            <person name="Wang B."/>
            <person name="Wei X."/>
            <person name="Stein J.C."/>
            <person name="Glaubitz J.C."/>
            <person name="Lu F."/>
            <person name="Yu G."/>
            <person name="Liang C."/>
            <person name="Fengler K."/>
            <person name="Li B."/>
            <person name="Rafalski A."/>
            <person name="Schnable P.S."/>
            <person name="Ware D.H."/>
            <person name="Buckler E.S."/>
            <person name="Lai J."/>
        </authorList>
    </citation>
    <scope>NUCLEOTIDE SEQUENCE [LARGE SCALE GENOMIC DNA]</scope>
    <source>
        <strain evidence="2">cv. Missouri 17</strain>
        <tissue evidence="1">Seedling</tissue>
    </source>
</reference>
<name>A0A3L6E1N6_MAIZE</name>
<organism evidence="1 2">
    <name type="scientific">Zea mays</name>
    <name type="common">Maize</name>
    <dbReference type="NCBI Taxonomy" id="4577"/>
    <lineage>
        <taxon>Eukaryota</taxon>
        <taxon>Viridiplantae</taxon>
        <taxon>Streptophyta</taxon>
        <taxon>Embryophyta</taxon>
        <taxon>Tracheophyta</taxon>
        <taxon>Spermatophyta</taxon>
        <taxon>Magnoliopsida</taxon>
        <taxon>Liliopsida</taxon>
        <taxon>Poales</taxon>
        <taxon>Poaceae</taxon>
        <taxon>PACMAD clade</taxon>
        <taxon>Panicoideae</taxon>
        <taxon>Andropogonodae</taxon>
        <taxon>Andropogoneae</taxon>
        <taxon>Tripsacinae</taxon>
        <taxon>Zea</taxon>
    </lineage>
</organism>
<sequence>MDIFYVAAWEIWKQRNGKIFRGDTHFNNWKGELYRSVRLNLLRMNEDTNLVVNYWLSYL</sequence>
<evidence type="ECO:0000313" key="1">
    <source>
        <dbReference type="EMBL" id="PWZ14418.1"/>
    </source>
</evidence>
<gene>
    <name evidence="1" type="ORF">Zm00014a_034093</name>
</gene>
<dbReference type="AlphaFoldDB" id="A0A3L6E1N6"/>
<accession>A0A3L6E1N6</accession>
<evidence type="ECO:0000313" key="2">
    <source>
        <dbReference type="Proteomes" id="UP000251960"/>
    </source>
</evidence>